<dbReference type="CDD" id="cd03673">
    <property type="entry name" value="NUDIX_Ap6A_hydrolase"/>
    <property type="match status" value="1"/>
</dbReference>
<evidence type="ECO:0000256" key="3">
    <source>
        <dbReference type="RuleBase" id="RU003476"/>
    </source>
</evidence>
<dbReference type="AlphaFoldDB" id="A0A3E1Y6J2"/>
<dbReference type="GO" id="GO:0016787">
    <property type="term" value="F:hydrolase activity"/>
    <property type="evidence" value="ECO:0007669"/>
    <property type="project" value="UniProtKB-KW"/>
</dbReference>
<dbReference type="EMBL" id="QPMM01000010">
    <property type="protein sequence ID" value="RFS20572.1"/>
    <property type="molecule type" value="Genomic_DNA"/>
</dbReference>
<evidence type="ECO:0000256" key="2">
    <source>
        <dbReference type="ARBA" id="ARBA00022801"/>
    </source>
</evidence>
<dbReference type="Pfam" id="PF00293">
    <property type="entry name" value="NUDIX"/>
    <property type="match status" value="1"/>
</dbReference>
<gene>
    <name evidence="5" type="ORF">DVR12_18595</name>
</gene>
<comment type="cofactor">
    <cofactor evidence="1">
        <name>Mg(2+)</name>
        <dbReference type="ChEBI" id="CHEBI:18420"/>
    </cofactor>
</comment>
<comment type="similarity">
    <text evidence="3">Belongs to the Nudix hydrolase family.</text>
</comment>
<evidence type="ECO:0000313" key="6">
    <source>
        <dbReference type="Proteomes" id="UP000260644"/>
    </source>
</evidence>
<organism evidence="5 6">
    <name type="scientific">Chitinophaga silvatica</name>
    <dbReference type="NCBI Taxonomy" id="2282649"/>
    <lineage>
        <taxon>Bacteria</taxon>
        <taxon>Pseudomonadati</taxon>
        <taxon>Bacteroidota</taxon>
        <taxon>Chitinophagia</taxon>
        <taxon>Chitinophagales</taxon>
        <taxon>Chitinophagaceae</taxon>
        <taxon>Chitinophaga</taxon>
    </lineage>
</organism>
<name>A0A3E1Y6J2_9BACT</name>
<dbReference type="PANTHER" id="PTHR43046:SF14">
    <property type="entry name" value="MUTT_NUDIX FAMILY PROTEIN"/>
    <property type="match status" value="1"/>
</dbReference>
<accession>A0A3E1Y6J2</accession>
<dbReference type="PROSITE" id="PS00893">
    <property type="entry name" value="NUDIX_BOX"/>
    <property type="match status" value="1"/>
</dbReference>
<dbReference type="InterPro" id="IPR000086">
    <property type="entry name" value="NUDIX_hydrolase_dom"/>
</dbReference>
<dbReference type="SUPFAM" id="SSF55811">
    <property type="entry name" value="Nudix"/>
    <property type="match status" value="1"/>
</dbReference>
<sequence>MQENITIYLNERPLLLCADSSPIPAHLSNAKIYENPDYQKMESVLQKLENGKKEAAIFVAPDVKQLLKKVTLHFTPIVAAGGLITNPAGEILMLFRRGKWDLPKGKQDPGEDLETCAIREIKEETGLYSITLEHKLTETFHYYPMKNKKVLKHTYWYKMLFTGTELTIPQIEEDIQDIEWIKPENINKYLKYSYANIREVFRAADI</sequence>
<dbReference type="PRINTS" id="PR00502">
    <property type="entry name" value="NUDIXFAMILY"/>
</dbReference>
<dbReference type="RefSeq" id="WP_116977292.1">
    <property type="nucleotide sequence ID" value="NZ_QPMM01000010.1"/>
</dbReference>
<feature type="domain" description="Nudix hydrolase" evidence="4">
    <location>
        <begin position="75"/>
        <end position="205"/>
    </location>
</feature>
<dbReference type="PROSITE" id="PS51462">
    <property type="entry name" value="NUDIX"/>
    <property type="match status" value="1"/>
</dbReference>
<evidence type="ECO:0000256" key="1">
    <source>
        <dbReference type="ARBA" id="ARBA00001946"/>
    </source>
</evidence>
<keyword evidence="6" id="KW-1185">Reference proteome</keyword>
<keyword evidence="2 3" id="KW-0378">Hydrolase</keyword>
<evidence type="ECO:0000259" key="4">
    <source>
        <dbReference type="PROSITE" id="PS51462"/>
    </source>
</evidence>
<dbReference type="InterPro" id="IPR020476">
    <property type="entry name" value="Nudix_hydrolase"/>
</dbReference>
<dbReference type="InterPro" id="IPR015797">
    <property type="entry name" value="NUDIX_hydrolase-like_dom_sf"/>
</dbReference>
<protein>
    <submittedName>
        <fullName evidence="5">NUDIX domain-containing protein</fullName>
    </submittedName>
</protein>
<dbReference type="Gene3D" id="3.90.79.10">
    <property type="entry name" value="Nucleoside Triphosphate Pyrophosphohydrolase"/>
    <property type="match status" value="1"/>
</dbReference>
<proteinExistence type="inferred from homology"/>
<dbReference type="InterPro" id="IPR020084">
    <property type="entry name" value="NUDIX_hydrolase_CS"/>
</dbReference>
<evidence type="ECO:0000313" key="5">
    <source>
        <dbReference type="EMBL" id="RFS20572.1"/>
    </source>
</evidence>
<dbReference type="Proteomes" id="UP000260644">
    <property type="component" value="Unassembled WGS sequence"/>
</dbReference>
<reference evidence="5 6" key="1">
    <citation type="submission" date="2018-07" db="EMBL/GenBank/DDBJ databases">
        <title>Chitinophaga K2CV101002-2 sp. nov., isolated from a monsoon evergreen broad-leaved forest soil.</title>
        <authorList>
            <person name="Lv Y."/>
        </authorList>
    </citation>
    <scope>NUCLEOTIDE SEQUENCE [LARGE SCALE GENOMIC DNA]</scope>
    <source>
        <strain evidence="5 6">GDMCC 1.1288</strain>
    </source>
</reference>
<dbReference type="OrthoDB" id="9816289at2"/>
<dbReference type="PANTHER" id="PTHR43046">
    <property type="entry name" value="GDP-MANNOSE MANNOSYL HYDROLASE"/>
    <property type="match status" value="1"/>
</dbReference>
<comment type="caution">
    <text evidence="5">The sequence shown here is derived from an EMBL/GenBank/DDBJ whole genome shotgun (WGS) entry which is preliminary data.</text>
</comment>